<dbReference type="InterPro" id="IPR020846">
    <property type="entry name" value="MFS_dom"/>
</dbReference>
<evidence type="ECO:0000313" key="10">
    <source>
        <dbReference type="EMBL" id="ARN85416.1"/>
    </source>
</evidence>
<dbReference type="PANTHER" id="PTHR23502">
    <property type="entry name" value="MAJOR FACILITATOR SUPERFAMILY"/>
    <property type="match status" value="1"/>
</dbReference>
<organism evidence="10 11">
    <name type="scientific">Candidatus Nucleicultrix amoebiphila FS5</name>
    <dbReference type="NCBI Taxonomy" id="1414854"/>
    <lineage>
        <taxon>Bacteria</taxon>
        <taxon>Pseudomonadati</taxon>
        <taxon>Pseudomonadota</taxon>
        <taxon>Alphaproteobacteria</taxon>
        <taxon>Holosporales</taxon>
        <taxon>Candidatus Nucleicultricaceae</taxon>
        <taxon>Candidatus Nucleicultrix</taxon>
    </lineage>
</organism>
<dbReference type="SUPFAM" id="SSF103473">
    <property type="entry name" value="MFS general substrate transporter"/>
    <property type="match status" value="1"/>
</dbReference>
<dbReference type="InterPro" id="IPR036259">
    <property type="entry name" value="MFS_trans_sf"/>
</dbReference>
<keyword evidence="3 8" id="KW-0813">Transport</keyword>
<feature type="transmembrane region" description="Helical" evidence="8">
    <location>
        <begin position="280"/>
        <end position="300"/>
    </location>
</feature>
<dbReference type="Proteomes" id="UP000237351">
    <property type="component" value="Chromosome"/>
</dbReference>
<feature type="transmembrane region" description="Helical" evidence="8">
    <location>
        <begin position="382"/>
        <end position="399"/>
    </location>
</feature>
<feature type="transmembrane region" description="Helical" evidence="8">
    <location>
        <begin position="350"/>
        <end position="370"/>
    </location>
</feature>
<keyword evidence="11" id="KW-1185">Reference proteome</keyword>
<keyword evidence="7 8" id="KW-0472">Membrane</keyword>
<reference evidence="10 11" key="1">
    <citation type="submission" date="2014-06" db="EMBL/GenBank/DDBJ databases">
        <title>The genome of the endonuclear symbiont Nucleicultrix amoebiphila.</title>
        <authorList>
            <person name="Schulz F."/>
            <person name="Horn M."/>
        </authorList>
    </citation>
    <scope>NUCLEOTIDE SEQUENCE [LARGE SCALE GENOMIC DNA]</scope>
    <source>
        <strain evidence="10 11">FS5</strain>
    </source>
</reference>
<comment type="caution">
    <text evidence="8">Lacks conserved residue(s) required for the propagation of feature annotation.</text>
</comment>
<comment type="subcellular location">
    <subcellularLocation>
        <location evidence="8">Cell inner membrane</location>
        <topology evidence="8">Multi-pass membrane protein</topology>
    </subcellularLocation>
    <subcellularLocation>
        <location evidence="1">Cell membrane</location>
        <topology evidence="1">Multi-pass membrane protein</topology>
    </subcellularLocation>
</comment>
<dbReference type="OrthoDB" id="9800416at2"/>
<dbReference type="PRINTS" id="PR01036">
    <property type="entry name" value="TCRTETB"/>
</dbReference>
<keyword evidence="8" id="KW-0997">Cell inner membrane</keyword>
<evidence type="ECO:0000256" key="7">
    <source>
        <dbReference type="ARBA" id="ARBA00023136"/>
    </source>
</evidence>
<dbReference type="CDD" id="cd17320">
    <property type="entry name" value="MFS_MdfA_MDR_like"/>
    <property type="match status" value="1"/>
</dbReference>
<comment type="similarity">
    <text evidence="2 8">Belongs to the major facilitator superfamily. Bcr/CmlA family.</text>
</comment>
<dbReference type="InterPro" id="IPR011701">
    <property type="entry name" value="MFS"/>
</dbReference>
<dbReference type="GO" id="GO:1990961">
    <property type="term" value="P:xenobiotic detoxification by transmembrane export across the plasma membrane"/>
    <property type="evidence" value="ECO:0007669"/>
    <property type="project" value="InterPro"/>
</dbReference>
<dbReference type="GO" id="GO:0042910">
    <property type="term" value="F:xenobiotic transmembrane transporter activity"/>
    <property type="evidence" value="ECO:0007669"/>
    <property type="project" value="InterPro"/>
</dbReference>
<feature type="transmembrane region" description="Helical" evidence="8">
    <location>
        <begin position="77"/>
        <end position="96"/>
    </location>
</feature>
<protein>
    <recommendedName>
        <fullName evidence="8">Bcr/CflA family efflux transporter</fullName>
    </recommendedName>
</protein>
<keyword evidence="5 8" id="KW-0812">Transmembrane</keyword>
<dbReference type="AlphaFoldDB" id="A0A1W6N6P1"/>
<dbReference type="InterPro" id="IPR004812">
    <property type="entry name" value="Efflux_drug-R_Bcr/CmlA"/>
</dbReference>
<dbReference type="EMBL" id="CP008743">
    <property type="protein sequence ID" value="ARN85416.1"/>
    <property type="molecule type" value="Genomic_DNA"/>
</dbReference>
<evidence type="ECO:0000256" key="5">
    <source>
        <dbReference type="ARBA" id="ARBA00022692"/>
    </source>
</evidence>
<dbReference type="KEGG" id="naf:GQ61_09105"/>
<accession>A0A1W6N6P1</accession>
<name>A0A1W6N6P1_9PROT</name>
<evidence type="ECO:0000256" key="1">
    <source>
        <dbReference type="ARBA" id="ARBA00004651"/>
    </source>
</evidence>
<dbReference type="RefSeq" id="WP_085784986.1">
    <property type="nucleotide sequence ID" value="NZ_CP008743.1"/>
</dbReference>
<evidence type="ECO:0000256" key="8">
    <source>
        <dbReference type="RuleBase" id="RU365088"/>
    </source>
</evidence>
<feature type="transmembrane region" description="Helical" evidence="8">
    <location>
        <begin position="248"/>
        <end position="268"/>
    </location>
</feature>
<feature type="transmembrane region" description="Helical" evidence="8">
    <location>
        <begin position="160"/>
        <end position="182"/>
    </location>
</feature>
<proteinExistence type="inferred from homology"/>
<feature type="domain" description="Major facilitator superfamily (MFS) profile" evidence="9">
    <location>
        <begin position="11"/>
        <end position="405"/>
    </location>
</feature>
<keyword evidence="4" id="KW-1003">Cell membrane</keyword>
<evidence type="ECO:0000259" key="9">
    <source>
        <dbReference type="PROSITE" id="PS50850"/>
    </source>
</evidence>
<evidence type="ECO:0000256" key="4">
    <source>
        <dbReference type="ARBA" id="ARBA00022475"/>
    </source>
</evidence>
<feature type="transmembrane region" description="Helical" evidence="8">
    <location>
        <begin position="312"/>
        <end position="338"/>
    </location>
</feature>
<dbReference type="PANTHER" id="PTHR23502:SF137">
    <property type="entry name" value="MAJOR FACILITATOR SUPERFAMILY (MFS) TRANSPORTER-RELATED"/>
    <property type="match status" value="1"/>
</dbReference>
<dbReference type="GO" id="GO:0005886">
    <property type="term" value="C:plasma membrane"/>
    <property type="evidence" value="ECO:0007669"/>
    <property type="project" value="UniProtKB-SubCell"/>
</dbReference>
<dbReference type="Gene3D" id="1.20.1720.10">
    <property type="entry name" value="Multidrug resistance protein D"/>
    <property type="match status" value="1"/>
</dbReference>
<evidence type="ECO:0000313" key="11">
    <source>
        <dbReference type="Proteomes" id="UP000237351"/>
    </source>
</evidence>
<dbReference type="Pfam" id="PF07690">
    <property type="entry name" value="MFS_1"/>
    <property type="match status" value="1"/>
</dbReference>
<dbReference type="NCBIfam" id="TIGR00710">
    <property type="entry name" value="efflux_Bcr_CflA"/>
    <property type="match status" value="1"/>
</dbReference>
<sequence length="409" mass="44638">MSIQKHAKRVALALIVMIVALPQVTETIYTPSLPDVARCFFVECHMAESTLTIYLFGFAVGVAVWGNLSDLYGRKSILMLGIGLYILASFFCYVSGTIEALLASRFLQAFGGSTGSVLGQAIARDSFAPSERSKAFSSISMALAFSPALGPTIGGHLDKFYGWQSVFIFLILLGGVTLTWVWRSLPETHGGGSPQPKGSFIERLKDILTDRRVMGFAFLVGSSNGIIFSYYAEGPFYFIDMLNMTPDVYGMMSIGVAAPLLLGAYTSKILNQKGIKGEKIIMMGATFNFIFTLMFTVLAQSEVISHRDPMSAIIISYSLVMIPAFGHALIIPNCLGLALQKYGTNAGQAASVFGCVYYLLISGFTLLMGYFHNGTLKAMPTYFLALNIANLLVIWWSFIRKAHTRAFKA</sequence>
<feature type="transmembrane region" description="Helical" evidence="8">
    <location>
        <begin position="51"/>
        <end position="68"/>
    </location>
</feature>
<keyword evidence="6 8" id="KW-1133">Transmembrane helix</keyword>
<gene>
    <name evidence="10" type="ORF">GQ61_09105</name>
</gene>
<feature type="transmembrane region" description="Helical" evidence="8">
    <location>
        <begin position="213"/>
        <end position="232"/>
    </location>
</feature>
<evidence type="ECO:0000256" key="3">
    <source>
        <dbReference type="ARBA" id="ARBA00022448"/>
    </source>
</evidence>
<evidence type="ECO:0000256" key="6">
    <source>
        <dbReference type="ARBA" id="ARBA00022989"/>
    </source>
</evidence>
<dbReference type="PROSITE" id="PS50850">
    <property type="entry name" value="MFS"/>
    <property type="match status" value="1"/>
</dbReference>
<evidence type="ECO:0000256" key="2">
    <source>
        <dbReference type="ARBA" id="ARBA00006236"/>
    </source>
</evidence>